<dbReference type="SUPFAM" id="SSF88659">
    <property type="entry name" value="Sigma3 and sigma4 domains of RNA polymerase sigma factors"/>
    <property type="match status" value="1"/>
</dbReference>
<dbReference type="GO" id="GO:0006352">
    <property type="term" value="P:DNA-templated transcription initiation"/>
    <property type="evidence" value="ECO:0007669"/>
    <property type="project" value="InterPro"/>
</dbReference>
<dbReference type="PANTHER" id="PTHR43133">
    <property type="entry name" value="RNA POLYMERASE ECF-TYPE SIGMA FACTO"/>
    <property type="match status" value="1"/>
</dbReference>
<evidence type="ECO:0000259" key="7">
    <source>
        <dbReference type="Pfam" id="PF04542"/>
    </source>
</evidence>
<keyword evidence="3 6" id="KW-0731">Sigma factor</keyword>
<dbReference type="PROSITE" id="PS01063">
    <property type="entry name" value="SIGMA70_ECF"/>
    <property type="match status" value="1"/>
</dbReference>
<name>A0A059G8M7_9PROT</name>
<dbReference type="STRING" id="1280953.HOC_08979"/>
<sequence length="189" mass="21459">MVRTADLAQRERHASCMSRIASDQSREAFAELFEFFAPRLKSYMQRLGANASEAEELVQDVMITVWRKAEMYDSRQASVSTWIFRVARNRRIDAQRRTSRPELEPDEPMLQPAATELPDVAVARGQMEEKVRAEMANLPEEQLVLLQAAFYDGLSHSEIAEVYGIPLGTVKSRIRLAFARMRGGLDAPN</sequence>
<accession>A0A059G8M7</accession>
<dbReference type="GO" id="GO:0003677">
    <property type="term" value="F:DNA binding"/>
    <property type="evidence" value="ECO:0007669"/>
    <property type="project" value="UniProtKB-KW"/>
</dbReference>
<evidence type="ECO:0000256" key="1">
    <source>
        <dbReference type="ARBA" id="ARBA00010641"/>
    </source>
</evidence>
<evidence type="ECO:0000256" key="5">
    <source>
        <dbReference type="ARBA" id="ARBA00023163"/>
    </source>
</evidence>
<evidence type="ECO:0000256" key="6">
    <source>
        <dbReference type="RuleBase" id="RU000716"/>
    </source>
</evidence>
<dbReference type="Pfam" id="PF04542">
    <property type="entry name" value="Sigma70_r2"/>
    <property type="match status" value="1"/>
</dbReference>
<dbReference type="PANTHER" id="PTHR43133:SF62">
    <property type="entry name" value="RNA POLYMERASE SIGMA FACTOR SIGZ"/>
    <property type="match status" value="1"/>
</dbReference>
<dbReference type="NCBIfam" id="TIGR02937">
    <property type="entry name" value="sigma70-ECF"/>
    <property type="match status" value="1"/>
</dbReference>
<dbReference type="InterPro" id="IPR000838">
    <property type="entry name" value="RNA_pol_sigma70_ECF_CS"/>
</dbReference>
<dbReference type="eggNOG" id="COG1595">
    <property type="taxonomic scope" value="Bacteria"/>
</dbReference>
<feature type="domain" description="RNA polymerase sigma-70 region 4" evidence="8">
    <location>
        <begin position="135"/>
        <end position="182"/>
    </location>
</feature>
<dbReference type="Pfam" id="PF04545">
    <property type="entry name" value="Sigma70_r4"/>
    <property type="match status" value="1"/>
</dbReference>
<gene>
    <name evidence="9" type="ORF">HOC_08979</name>
</gene>
<dbReference type="GO" id="GO:0016987">
    <property type="term" value="F:sigma factor activity"/>
    <property type="evidence" value="ECO:0007669"/>
    <property type="project" value="UniProtKB-KW"/>
</dbReference>
<dbReference type="InterPro" id="IPR013325">
    <property type="entry name" value="RNA_pol_sigma_r2"/>
</dbReference>
<evidence type="ECO:0000256" key="2">
    <source>
        <dbReference type="ARBA" id="ARBA00023015"/>
    </source>
</evidence>
<evidence type="ECO:0000256" key="3">
    <source>
        <dbReference type="ARBA" id="ARBA00023082"/>
    </source>
</evidence>
<organism evidence="9 10">
    <name type="scientific">Hyphomonas oceanitis SCH89</name>
    <dbReference type="NCBI Taxonomy" id="1280953"/>
    <lineage>
        <taxon>Bacteria</taxon>
        <taxon>Pseudomonadati</taxon>
        <taxon>Pseudomonadota</taxon>
        <taxon>Alphaproteobacteria</taxon>
        <taxon>Hyphomonadales</taxon>
        <taxon>Hyphomonadaceae</taxon>
        <taxon>Hyphomonas</taxon>
    </lineage>
</organism>
<dbReference type="CDD" id="cd06171">
    <property type="entry name" value="Sigma70_r4"/>
    <property type="match status" value="1"/>
</dbReference>
<keyword evidence="5 6" id="KW-0804">Transcription</keyword>
<proteinExistence type="inferred from homology"/>
<dbReference type="InterPro" id="IPR007630">
    <property type="entry name" value="RNA_pol_sigma70_r4"/>
</dbReference>
<dbReference type="SUPFAM" id="SSF88946">
    <property type="entry name" value="Sigma2 domain of RNA polymerase sigma factors"/>
    <property type="match status" value="1"/>
</dbReference>
<keyword evidence="10" id="KW-1185">Reference proteome</keyword>
<dbReference type="InterPro" id="IPR036388">
    <property type="entry name" value="WH-like_DNA-bd_sf"/>
</dbReference>
<dbReference type="InterPro" id="IPR007627">
    <property type="entry name" value="RNA_pol_sigma70_r2"/>
</dbReference>
<dbReference type="InterPro" id="IPR014284">
    <property type="entry name" value="RNA_pol_sigma-70_dom"/>
</dbReference>
<comment type="similarity">
    <text evidence="1 6">Belongs to the sigma-70 factor family. ECF subfamily.</text>
</comment>
<dbReference type="InterPro" id="IPR039425">
    <property type="entry name" value="RNA_pol_sigma-70-like"/>
</dbReference>
<evidence type="ECO:0000256" key="4">
    <source>
        <dbReference type="ARBA" id="ARBA00023125"/>
    </source>
</evidence>
<comment type="caution">
    <text evidence="9">The sequence shown here is derived from an EMBL/GenBank/DDBJ whole genome shotgun (WGS) entry which is preliminary data.</text>
</comment>
<evidence type="ECO:0000259" key="8">
    <source>
        <dbReference type="Pfam" id="PF04545"/>
    </source>
</evidence>
<feature type="domain" description="RNA polymerase sigma-70 region 2" evidence="7">
    <location>
        <begin position="33"/>
        <end position="100"/>
    </location>
</feature>
<dbReference type="Gene3D" id="1.10.1740.10">
    <property type="match status" value="1"/>
</dbReference>
<keyword evidence="4 6" id="KW-0238">DNA-binding</keyword>
<evidence type="ECO:0000313" key="9">
    <source>
        <dbReference type="EMBL" id="KDA02818.1"/>
    </source>
</evidence>
<dbReference type="AlphaFoldDB" id="A0A059G8M7"/>
<dbReference type="InterPro" id="IPR013324">
    <property type="entry name" value="RNA_pol_sigma_r3/r4-like"/>
</dbReference>
<dbReference type="EMBL" id="ARYL01000011">
    <property type="protein sequence ID" value="KDA02818.1"/>
    <property type="molecule type" value="Genomic_DNA"/>
</dbReference>
<evidence type="ECO:0000313" key="10">
    <source>
        <dbReference type="Proteomes" id="UP000024942"/>
    </source>
</evidence>
<dbReference type="Proteomes" id="UP000024942">
    <property type="component" value="Unassembled WGS sequence"/>
</dbReference>
<protein>
    <recommendedName>
        <fullName evidence="6">RNA polymerase sigma factor</fullName>
    </recommendedName>
</protein>
<dbReference type="Gene3D" id="1.10.10.10">
    <property type="entry name" value="Winged helix-like DNA-binding domain superfamily/Winged helix DNA-binding domain"/>
    <property type="match status" value="1"/>
</dbReference>
<dbReference type="PATRIC" id="fig|1280953.3.peg.1814"/>
<reference evidence="9 10" key="1">
    <citation type="journal article" date="2014" name="Antonie Van Leeuwenhoek">
        <title>Hyphomonas beringensis sp. nov. and Hyphomonas chukchiensis sp. nov., isolated from surface seawater of the Bering Sea and Chukchi Sea.</title>
        <authorList>
            <person name="Li C."/>
            <person name="Lai Q."/>
            <person name="Li G."/>
            <person name="Dong C."/>
            <person name="Wang J."/>
            <person name="Liao Y."/>
            <person name="Shao Z."/>
        </authorList>
    </citation>
    <scope>NUCLEOTIDE SEQUENCE [LARGE SCALE GENOMIC DNA]</scope>
    <source>
        <strain evidence="9 10">SCH89</strain>
    </source>
</reference>
<keyword evidence="2 6" id="KW-0805">Transcription regulation</keyword>